<sequence>MEMAGVTRVAGVVEKDTVVGPEGMEVVAMAGEMQAEEVGKVVAVVEMAGVTRVAGVVKIAPHPATHVTTTISTAPATLNTRGGGDGGRDA</sequence>
<dbReference type="Proteomes" id="UP001190700">
    <property type="component" value="Unassembled WGS sequence"/>
</dbReference>
<keyword evidence="2" id="KW-1185">Reference proteome</keyword>
<name>A0AAE0EZ65_9CHLO</name>
<accession>A0AAE0EZ65</accession>
<evidence type="ECO:0000313" key="2">
    <source>
        <dbReference type="Proteomes" id="UP001190700"/>
    </source>
</evidence>
<comment type="caution">
    <text evidence="1">The sequence shown here is derived from an EMBL/GenBank/DDBJ whole genome shotgun (WGS) entry which is preliminary data.</text>
</comment>
<protein>
    <submittedName>
        <fullName evidence="1">Uncharacterized protein</fullName>
    </submittedName>
</protein>
<gene>
    <name evidence="1" type="ORF">CYMTET_45948</name>
</gene>
<dbReference type="EMBL" id="LGRX02031859">
    <property type="protein sequence ID" value="KAK3244435.1"/>
    <property type="molecule type" value="Genomic_DNA"/>
</dbReference>
<organism evidence="1 2">
    <name type="scientific">Cymbomonas tetramitiformis</name>
    <dbReference type="NCBI Taxonomy" id="36881"/>
    <lineage>
        <taxon>Eukaryota</taxon>
        <taxon>Viridiplantae</taxon>
        <taxon>Chlorophyta</taxon>
        <taxon>Pyramimonadophyceae</taxon>
        <taxon>Pyramimonadales</taxon>
        <taxon>Pyramimonadaceae</taxon>
        <taxon>Cymbomonas</taxon>
    </lineage>
</organism>
<reference evidence="1 2" key="1">
    <citation type="journal article" date="2015" name="Genome Biol. Evol.">
        <title>Comparative Genomics of a Bacterivorous Green Alga Reveals Evolutionary Causalities and Consequences of Phago-Mixotrophic Mode of Nutrition.</title>
        <authorList>
            <person name="Burns J.A."/>
            <person name="Paasch A."/>
            <person name="Narechania A."/>
            <person name="Kim E."/>
        </authorList>
    </citation>
    <scope>NUCLEOTIDE SEQUENCE [LARGE SCALE GENOMIC DNA]</scope>
    <source>
        <strain evidence="1 2">PLY_AMNH</strain>
    </source>
</reference>
<dbReference type="AlphaFoldDB" id="A0AAE0EZ65"/>
<evidence type="ECO:0000313" key="1">
    <source>
        <dbReference type="EMBL" id="KAK3244435.1"/>
    </source>
</evidence>
<proteinExistence type="predicted"/>